<accession>A0A5J4PFA4</accession>
<dbReference type="GO" id="GO:0032259">
    <property type="term" value="P:methylation"/>
    <property type="evidence" value="ECO:0007669"/>
    <property type="project" value="InterPro"/>
</dbReference>
<dbReference type="GO" id="GO:0008168">
    <property type="term" value="F:methyltransferase activity"/>
    <property type="evidence" value="ECO:0007669"/>
    <property type="project" value="InterPro"/>
</dbReference>
<evidence type="ECO:0000313" key="1">
    <source>
        <dbReference type="EMBL" id="KAA6307411.1"/>
    </source>
</evidence>
<comment type="caution">
    <text evidence="1">The sequence shown here is derived from an EMBL/GenBank/DDBJ whole genome shotgun (WGS) entry which is preliminary data.</text>
</comment>
<organism evidence="1">
    <name type="scientific">termite gut metagenome</name>
    <dbReference type="NCBI Taxonomy" id="433724"/>
    <lineage>
        <taxon>unclassified sequences</taxon>
        <taxon>metagenomes</taxon>
        <taxon>organismal metagenomes</taxon>
    </lineage>
</organism>
<dbReference type="EMBL" id="SNRY01009193">
    <property type="protein sequence ID" value="KAA6307411.1"/>
    <property type="molecule type" value="Genomic_DNA"/>
</dbReference>
<name>A0A5J4PFA4_9ZZZZ</name>
<gene>
    <name evidence="1" type="ORF">EZS27_040919</name>
</gene>
<reference evidence="1" key="1">
    <citation type="submission" date="2019-03" db="EMBL/GenBank/DDBJ databases">
        <title>Single cell metagenomics reveals metabolic interactions within the superorganism composed of flagellate Streblomastix strix and complex community of Bacteroidetes bacteria on its surface.</title>
        <authorList>
            <person name="Treitli S.C."/>
            <person name="Kolisko M."/>
            <person name="Husnik F."/>
            <person name="Keeling P."/>
            <person name="Hampl V."/>
        </authorList>
    </citation>
    <scope>NUCLEOTIDE SEQUENCE</scope>
    <source>
        <strain evidence="1">STM</strain>
    </source>
</reference>
<dbReference type="InterPro" id="IPR025247">
    <property type="entry name" value="EcoRI-like_methylase"/>
</dbReference>
<feature type="non-terminal residue" evidence="1">
    <location>
        <position position="1"/>
    </location>
</feature>
<proteinExistence type="predicted"/>
<dbReference type="InterPro" id="IPR002052">
    <property type="entry name" value="DNA_methylase_N6_adenine_CS"/>
</dbReference>
<evidence type="ECO:0008006" key="2">
    <source>
        <dbReference type="Google" id="ProtNLM"/>
    </source>
</evidence>
<dbReference type="AlphaFoldDB" id="A0A5J4PFA4"/>
<sequence length="218" mass="25409">SYKLEYYGGEPIQRPLLENGDFRSEECIEILKNVDIVVTNPPFSLFREYVAQLIEYGNKFIIIGSDNAITYKEIFKQIKANNLWLGYNSPKKFYTTKESTSDIKSFGNISWYTNLTVNKSIKDLMLTKSYYGNEQDYPKYDNYDAINVDKLKDIPIDYFGIMGVPITYMKWHNIEEKPLFKLVGSNRGVDQDPNGVYGRGSYLNGKETFKRLFIQRIK</sequence>
<dbReference type="PROSITE" id="PS00092">
    <property type="entry name" value="N6_MTASE"/>
    <property type="match status" value="1"/>
</dbReference>
<protein>
    <recommendedName>
        <fullName evidence="2">Modification methylase</fullName>
    </recommendedName>
</protein>
<dbReference type="GO" id="GO:0003676">
    <property type="term" value="F:nucleic acid binding"/>
    <property type="evidence" value="ECO:0007669"/>
    <property type="project" value="InterPro"/>
</dbReference>
<dbReference type="Pfam" id="PF13651">
    <property type="entry name" value="EcoRI_methylase"/>
    <property type="match status" value="1"/>
</dbReference>